<accession>A0ABM8VTW7</accession>
<evidence type="ECO:0000313" key="1">
    <source>
        <dbReference type="EMBL" id="CAG7658172.1"/>
    </source>
</evidence>
<reference evidence="1 2" key="1">
    <citation type="submission" date="2021-06" db="EMBL/GenBank/DDBJ databases">
        <authorList>
            <person name="Criscuolo A."/>
        </authorList>
    </citation>
    <scope>NUCLEOTIDE SEQUENCE [LARGE SCALE GENOMIC DNA]</scope>
    <source>
        <strain evidence="2">CIP 111802</strain>
    </source>
</reference>
<name>A0ABM8VTW7_9BACL</name>
<proteinExistence type="predicted"/>
<dbReference type="Pfam" id="PF11385">
    <property type="entry name" value="DUF3189"/>
    <property type="match status" value="1"/>
</dbReference>
<comment type="caution">
    <text evidence="1">The sequence shown here is derived from an EMBL/GenBank/DDBJ whole genome shotgun (WGS) entry which is preliminary data.</text>
</comment>
<dbReference type="EMBL" id="CAJVCE010000040">
    <property type="protein sequence ID" value="CAG7658172.1"/>
    <property type="molecule type" value="Genomic_DNA"/>
</dbReference>
<keyword evidence="2" id="KW-1185">Reference proteome</keyword>
<evidence type="ECO:0000313" key="2">
    <source>
        <dbReference type="Proteomes" id="UP000730618"/>
    </source>
</evidence>
<protein>
    <recommendedName>
        <fullName evidence="3">DUF3189 family protein</fullName>
    </recommendedName>
</protein>
<gene>
    <name evidence="1" type="ORF">PAECIP111802_06972</name>
</gene>
<evidence type="ECO:0008006" key="3">
    <source>
        <dbReference type="Google" id="ProtNLM"/>
    </source>
</evidence>
<dbReference type="Proteomes" id="UP000730618">
    <property type="component" value="Unassembled WGS sequence"/>
</dbReference>
<organism evidence="1 2">
    <name type="scientific">Paenibacillus allorhizosphaerae</name>
    <dbReference type="NCBI Taxonomy" id="2849866"/>
    <lineage>
        <taxon>Bacteria</taxon>
        <taxon>Bacillati</taxon>
        <taxon>Bacillota</taxon>
        <taxon>Bacilli</taxon>
        <taxon>Bacillales</taxon>
        <taxon>Paenibacillaceae</taxon>
        <taxon>Paenibacillus</taxon>
    </lineage>
</organism>
<dbReference type="RefSeq" id="WP_218103105.1">
    <property type="nucleotide sequence ID" value="NZ_CAJVCE010000040.1"/>
</dbReference>
<sequence length="177" mass="19729">MIYIYNDYGGTHTTSLAAAYHLNKLPVDRKLTKEEILRVDYFNKLQTSDMGKLIFHGVDENRDSVYTIGRGSSKVVVPALKNLSVIFQGRYQANETIVFSNTSPTVPFAMTIGGLLSRRLKIDFIGVPLLVLGAKQCCKNILQLVTHTKKTKKTKTGSIIVLENKDVPLSTIENQLL</sequence>
<dbReference type="InterPro" id="IPR021525">
    <property type="entry name" value="DUF3189"/>
</dbReference>